<dbReference type="AlphaFoldDB" id="A0A090LJD2"/>
<dbReference type="GO" id="GO:0005615">
    <property type="term" value="C:extracellular space"/>
    <property type="evidence" value="ECO:0007669"/>
    <property type="project" value="TreeGrafter"/>
</dbReference>
<reference evidence="3" key="2">
    <citation type="submission" date="2020-12" db="UniProtKB">
        <authorList>
            <consortium name="WormBaseParasite"/>
        </authorList>
    </citation>
    <scope>IDENTIFICATION</scope>
</reference>
<name>A0A090LJD2_STRRB</name>
<dbReference type="OrthoDB" id="5782315at2759"/>
<dbReference type="RefSeq" id="XP_024509146.1">
    <property type="nucleotide sequence ID" value="XM_024643481.1"/>
</dbReference>
<protein>
    <submittedName>
        <fullName evidence="1 3">Uncharacterized protein</fullName>
    </submittedName>
</protein>
<evidence type="ECO:0000313" key="1">
    <source>
        <dbReference type="EMBL" id="CEF69947.1"/>
    </source>
</evidence>
<dbReference type="Pfam" id="PF02995">
    <property type="entry name" value="DUF229"/>
    <property type="match status" value="1"/>
</dbReference>
<dbReference type="CTD" id="36382318"/>
<dbReference type="Proteomes" id="UP000035682">
    <property type="component" value="Unplaced"/>
</dbReference>
<evidence type="ECO:0000313" key="2">
    <source>
        <dbReference type="Proteomes" id="UP000035682"/>
    </source>
</evidence>
<organism evidence="1">
    <name type="scientific">Strongyloides ratti</name>
    <name type="common">Parasitic roundworm</name>
    <dbReference type="NCBI Taxonomy" id="34506"/>
    <lineage>
        <taxon>Eukaryota</taxon>
        <taxon>Metazoa</taxon>
        <taxon>Ecdysozoa</taxon>
        <taxon>Nematoda</taxon>
        <taxon>Chromadorea</taxon>
        <taxon>Rhabditida</taxon>
        <taxon>Tylenchina</taxon>
        <taxon>Panagrolaimomorpha</taxon>
        <taxon>Strongyloidoidea</taxon>
        <taxon>Strongyloididae</taxon>
        <taxon>Strongyloides</taxon>
    </lineage>
</organism>
<evidence type="ECO:0000313" key="3">
    <source>
        <dbReference type="WBParaSite" id="SRAE_2000459300.1"/>
    </source>
</evidence>
<keyword evidence="2" id="KW-1185">Reference proteome</keyword>
<dbReference type="WormBase" id="SRAE_2000459300">
    <property type="protein sequence ID" value="SRP11884"/>
    <property type="gene ID" value="WBGene00264825"/>
</dbReference>
<dbReference type="STRING" id="34506.A0A090LJD2"/>
<dbReference type="WBParaSite" id="SRAE_2000459300.1">
    <property type="protein sequence ID" value="SRAE_2000459300.1"/>
    <property type="gene ID" value="WBGene00264825"/>
</dbReference>
<gene>
    <name evidence="1 3 4" type="ORF">SRAE_2000459300</name>
</gene>
<reference evidence="1 2" key="1">
    <citation type="submission" date="2014-09" db="EMBL/GenBank/DDBJ databases">
        <authorList>
            <person name="Martin A.A."/>
        </authorList>
    </citation>
    <scope>NUCLEOTIDE SEQUENCE</scope>
    <source>
        <strain evidence="2">ED321</strain>
        <strain evidence="1">ED321 Heterogonic</strain>
    </source>
</reference>
<dbReference type="GeneID" id="36382318"/>
<dbReference type="InterPro" id="IPR004245">
    <property type="entry name" value="DUF229"/>
</dbReference>
<accession>A0A090LJD2</accession>
<dbReference type="OMA" id="DDWYYQT"/>
<proteinExistence type="predicted"/>
<dbReference type="PANTHER" id="PTHR10974">
    <property type="entry name" value="FI08016P-RELATED"/>
    <property type="match status" value="1"/>
</dbReference>
<evidence type="ECO:0000313" key="4">
    <source>
        <dbReference type="WormBase" id="SRAE_2000459300"/>
    </source>
</evidence>
<dbReference type="PANTHER" id="PTHR10974:SF75">
    <property type="entry name" value="SULFATASE DOMAIN-CONTAINING PROTEIN"/>
    <property type="match status" value="1"/>
</dbReference>
<dbReference type="EMBL" id="LN609529">
    <property type="protein sequence ID" value="CEF69947.1"/>
    <property type="molecule type" value="Genomic_DNA"/>
</dbReference>
<sequence>MYYTDLRNVNETAINTFTKYSTKHENENKNIYGVIKGFNIWDKVVFDYIKPINKFEECNVTYKNDFYILKDGILSLKNIKSNTNCFYSCKYYKNDFENIESPLTKITSSILLDCDVVYIKCKDNNGNIVFEDVDFHARKIKNFSKVKKNFFYPNFKIPMMDKMYDVHIHVIDSLSYYQALRALNKTRNYLINNLNGIEMELLNIVGLNSKPNGYAFLLNKQFTNVYDLYSLKPVKKNETTDECDHEIDINTYIQEYYSKMGYVTLNAEDFIKAGVFTWPNCVGFPKQFAHYLLRPFQILQNSNSNISKIIDDSIKKKCYHKGFHILKYMEDYLKMNKNKPKMSILWQTYIQHDELNSIFAADEIFFDYFKRNEKFFDNSFYIIMGDHGYRRGTYLTTDIARFEYKNPYFIITIPRDLRSNQNLINNLKENSKKHISHFDVYTTFLDILINISKDNFQNLNKQEQFPVINNTLKGLSLLRPLPMLNRTCYDMFIPSQFCLVDVKFKILPKIYKNLPKILARNFIRALNNKVNRGILKERCAKMKLDDSEPFIVKVSRFKNYGIVYKIEAVTVPGKARYEAMMNRNLQVIGHEIIRLNDYQSQSEICIPLLDTRMFCYCNILLKNNTE</sequence>